<evidence type="ECO:0000259" key="4">
    <source>
        <dbReference type="PROSITE" id="PS51077"/>
    </source>
</evidence>
<feature type="domain" description="IclR-ED" evidence="5">
    <location>
        <begin position="71"/>
        <end position="248"/>
    </location>
</feature>
<dbReference type="RefSeq" id="WP_377423566.1">
    <property type="nucleotide sequence ID" value="NZ_JBHSPR010000013.1"/>
</dbReference>
<dbReference type="Gene3D" id="3.30.450.40">
    <property type="match status" value="1"/>
</dbReference>
<keyword evidence="1" id="KW-0805">Transcription regulation</keyword>
<evidence type="ECO:0000256" key="3">
    <source>
        <dbReference type="ARBA" id="ARBA00023163"/>
    </source>
</evidence>
<dbReference type="PROSITE" id="PS51078">
    <property type="entry name" value="ICLR_ED"/>
    <property type="match status" value="1"/>
</dbReference>
<reference evidence="7" key="1">
    <citation type="journal article" date="2019" name="Int. J. Syst. Evol. Microbiol.">
        <title>The Global Catalogue of Microorganisms (GCM) 10K type strain sequencing project: providing services to taxonomists for standard genome sequencing and annotation.</title>
        <authorList>
            <consortium name="The Broad Institute Genomics Platform"/>
            <consortium name="The Broad Institute Genome Sequencing Center for Infectious Disease"/>
            <person name="Wu L."/>
            <person name="Ma J."/>
        </authorList>
    </citation>
    <scope>NUCLEOTIDE SEQUENCE [LARGE SCALE GENOMIC DNA]</scope>
    <source>
        <strain evidence="7">ZS-35-S2</strain>
    </source>
</reference>
<evidence type="ECO:0000259" key="5">
    <source>
        <dbReference type="PROSITE" id="PS51078"/>
    </source>
</evidence>
<dbReference type="InterPro" id="IPR036390">
    <property type="entry name" value="WH_DNA-bd_sf"/>
</dbReference>
<dbReference type="SMART" id="SM00346">
    <property type="entry name" value="HTH_ICLR"/>
    <property type="match status" value="1"/>
</dbReference>
<dbReference type="SUPFAM" id="SSF46785">
    <property type="entry name" value="Winged helix' DNA-binding domain"/>
    <property type="match status" value="1"/>
</dbReference>
<dbReference type="PROSITE" id="PS51077">
    <property type="entry name" value="HTH_ICLR"/>
    <property type="match status" value="1"/>
</dbReference>
<organism evidence="6 7">
    <name type="scientific">Plantactinospora solaniradicis</name>
    <dbReference type="NCBI Taxonomy" id="1723736"/>
    <lineage>
        <taxon>Bacteria</taxon>
        <taxon>Bacillati</taxon>
        <taxon>Actinomycetota</taxon>
        <taxon>Actinomycetes</taxon>
        <taxon>Micromonosporales</taxon>
        <taxon>Micromonosporaceae</taxon>
        <taxon>Plantactinospora</taxon>
    </lineage>
</organism>
<dbReference type="Proteomes" id="UP001596203">
    <property type="component" value="Unassembled WGS sequence"/>
</dbReference>
<name>A0ABW1KBU0_9ACTN</name>
<dbReference type="EMBL" id="JBHSPR010000013">
    <property type="protein sequence ID" value="MFC6018289.1"/>
    <property type="molecule type" value="Genomic_DNA"/>
</dbReference>
<dbReference type="Pfam" id="PF09339">
    <property type="entry name" value="HTH_IclR"/>
    <property type="match status" value="1"/>
</dbReference>
<feature type="domain" description="HTH iclR-type" evidence="4">
    <location>
        <begin position="10"/>
        <end position="70"/>
    </location>
</feature>
<comment type="caution">
    <text evidence="6">The sequence shown here is derived from an EMBL/GenBank/DDBJ whole genome shotgun (WGS) entry which is preliminary data.</text>
</comment>
<dbReference type="PANTHER" id="PTHR30136:SF24">
    <property type="entry name" value="HTH-TYPE TRANSCRIPTIONAL REPRESSOR ALLR"/>
    <property type="match status" value="1"/>
</dbReference>
<dbReference type="InterPro" id="IPR029016">
    <property type="entry name" value="GAF-like_dom_sf"/>
</dbReference>
<sequence>MRTGERNIPDLAVARVSAVLGAFDSRHRELRVSEISRRSGLPKSTTSRLVADLVTYGLLDRTGTSLRIGVRLFEFGELASGRRDLRAVALPYLTDLREATGQSVHLAVLAGVDVVYVEILHGRAGPRTPSEVGSRIPAHACASGKALLAFGVEAAVALVCNQPLRTVGPRTVTAPALLRRQLARIRESGLAYENEESGVGVASVASAVLHTDGRAVGAVSVSGRTGGLSLRSVGPAVRTAALSIGREL</sequence>
<gene>
    <name evidence="6" type="ORF">ACFP2T_19020</name>
</gene>
<evidence type="ECO:0000313" key="6">
    <source>
        <dbReference type="EMBL" id="MFC6018289.1"/>
    </source>
</evidence>
<dbReference type="InterPro" id="IPR005471">
    <property type="entry name" value="Tscrpt_reg_IclR_N"/>
</dbReference>
<accession>A0ABW1KBU0</accession>
<keyword evidence="2" id="KW-0238">DNA-binding</keyword>
<evidence type="ECO:0000256" key="2">
    <source>
        <dbReference type="ARBA" id="ARBA00023125"/>
    </source>
</evidence>
<dbReference type="InterPro" id="IPR050707">
    <property type="entry name" value="HTH_MetabolicPath_Reg"/>
</dbReference>
<proteinExistence type="predicted"/>
<dbReference type="InterPro" id="IPR036388">
    <property type="entry name" value="WH-like_DNA-bd_sf"/>
</dbReference>
<evidence type="ECO:0000313" key="7">
    <source>
        <dbReference type="Proteomes" id="UP001596203"/>
    </source>
</evidence>
<evidence type="ECO:0000256" key="1">
    <source>
        <dbReference type="ARBA" id="ARBA00023015"/>
    </source>
</evidence>
<keyword evidence="3" id="KW-0804">Transcription</keyword>
<dbReference type="SUPFAM" id="SSF55781">
    <property type="entry name" value="GAF domain-like"/>
    <property type="match status" value="1"/>
</dbReference>
<dbReference type="InterPro" id="IPR014757">
    <property type="entry name" value="Tscrpt_reg_IclR_C"/>
</dbReference>
<protein>
    <submittedName>
        <fullName evidence="6">IclR family transcriptional regulator</fullName>
    </submittedName>
</protein>
<dbReference type="Pfam" id="PF01614">
    <property type="entry name" value="IclR_C"/>
    <property type="match status" value="1"/>
</dbReference>
<dbReference type="PANTHER" id="PTHR30136">
    <property type="entry name" value="HELIX-TURN-HELIX TRANSCRIPTIONAL REGULATOR, ICLR FAMILY"/>
    <property type="match status" value="1"/>
</dbReference>
<keyword evidence="7" id="KW-1185">Reference proteome</keyword>
<dbReference type="Gene3D" id="1.10.10.10">
    <property type="entry name" value="Winged helix-like DNA-binding domain superfamily/Winged helix DNA-binding domain"/>
    <property type="match status" value="1"/>
</dbReference>